<proteinExistence type="predicted"/>
<protein>
    <recommendedName>
        <fullName evidence="3">Glycosyl transferase family 2</fullName>
    </recommendedName>
</protein>
<name>A0A543PXG5_9MICO</name>
<dbReference type="Proteomes" id="UP000320085">
    <property type="component" value="Unassembled WGS sequence"/>
</dbReference>
<dbReference type="EMBL" id="VFQF01000001">
    <property type="protein sequence ID" value="TQN48778.1"/>
    <property type="molecule type" value="Genomic_DNA"/>
</dbReference>
<organism evidence="1 2">
    <name type="scientific">Humibacillus xanthopallidus</name>
    <dbReference type="NCBI Taxonomy" id="412689"/>
    <lineage>
        <taxon>Bacteria</taxon>
        <taxon>Bacillati</taxon>
        <taxon>Actinomycetota</taxon>
        <taxon>Actinomycetes</taxon>
        <taxon>Micrococcales</taxon>
        <taxon>Intrasporangiaceae</taxon>
        <taxon>Humibacillus</taxon>
    </lineage>
</organism>
<accession>A0A543PXG5</accession>
<evidence type="ECO:0000313" key="2">
    <source>
        <dbReference type="Proteomes" id="UP000320085"/>
    </source>
</evidence>
<evidence type="ECO:0008006" key="3">
    <source>
        <dbReference type="Google" id="ProtNLM"/>
    </source>
</evidence>
<dbReference type="AlphaFoldDB" id="A0A543PXG5"/>
<reference evidence="1 2" key="1">
    <citation type="submission" date="2019-06" db="EMBL/GenBank/DDBJ databases">
        <title>Sequencing the genomes of 1000 actinobacteria strains.</title>
        <authorList>
            <person name="Klenk H.-P."/>
        </authorList>
    </citation>
    <scope>NUCLEOTIDE SEQUENCE [LARGE SCALE GENOMIC DNA]</scope>
    <source>
        <strain evidence="1 2">DSM 21776</strain>
    </source>
</reference>
<sequence>MQVLSPRTRATRVVRPVLQRLNAHMPTRAMLPAAPPARLYGVYRAANAPRLLHLLAALGPGVRPSLHALDAEHRELARWTASVGAGARMPLLQSLADAAPPEPDEYVLLADDDLTFARQGPSAFLRFVAAAGLDIAQPAHVLGSHGTYENLEVRAATTARQVGYVEVGPLVAVSPRAQRLVLPFPAEAQMGWGLDVVWSGLARTQGLRLGVVDATPMVHHGKVGAAYDSEVERRLLDQNLAELQVASPHELSVTLPPRWRPWQRRAPWIVDAGDAMSG</sequence>
<gene>
    <name evidence="1" type="ORF">FHX52_1925</name>
</gene>
<comment type="caution">
    <text evidence="1">The sequence shown here is derived from an EMBL/GenBank/DDBJ whole genome shotgun (WGS) entry which is preliminary data.</text>
</comment>
<evidence type="ECO:0000313" key="1">
    <source>
        <dbReference type="EMBL" id="TQN48778.1"/>
    </source>
</evidence>